<dbReference type="EMBL" id="BAAAOH010000001">
    <property type="protein sequence ID" value="GAA1977876.1"/>
    <property type="molecule type" value="Genomic_DNA"/>
</dbReference>
<organism evidence="2 3">
    <name type="scientific">Microbacterium pumilum</name>
    <dbReference type="NCBI Taxonomy" id="344165"/>
    <lineage>
        <taxon>Bacteria</taxon>
        <taxon>Bacillati</taxon>
        <taxon>Actinomycetota</taxon>
        <taxon>Actinomycetes</taxon>
        <taxon>Micrococcales</taxon>
        <taxon>Microbacteriaceae</taxon>
        <taxon>Microbacterium</taxon>
    </lineage>
</organism>
<dbReference type="CDD" id="cd00085">
    <property type="entry name" value="HNHc"/>
    <property type="match status" value="1"/>
</dbReference>
<accession>A0ABP5DCK7</accession>
<keyword evidence="3" id="KW-1185">Reference proteome</keyword>
<sequence>MTNLADALERISGELSTVVSEAFASDAVSAMSDAEILEIMAAAAGVARSAEALMIETTGEVDERSDRATIDVRMTTRFGCRSVIELVQRTTRVSKHTASDFLAAGRAMHRNVAPSSGEILPSDLPQMREAMAAGHVGLDAVMAVSKPLLLCSAGRTAILAADEELASSARGEGADAAPPACADDLRALATVWAMYLDQDGAEPRERQAMRKRGVTVGVCRDHLVPIRGHLLPEVAGQLQRIFDSILNPKADGASSPGGPTFVESDVSDLDAPRVPIADTRSRAQKQHDALATALTTLAASGGLPTLGGAAPTLVVSVRAEDVAEGRGFAHISGCDEPISLTSARHIACSGAVQRILLSPDGRIVAIGTMERVFNHHQRRAIGVRDGGCVIPGCHVSAEWCEIHHVTGHAVGGATDTDNGVLLCWFHHRTIDSSGWQIRMNHGVPEVRGPSWWDSKQRWRPVTKSPTRMRERVARRM</sequence>
<proteinExistence type="predicted"/>
<keyword evidence="2" id="KW-0255">Endonuclease</keyword>
<dbReference type="GO" id="GO:0004519">
    <property type="term" value="F:endonuclease activity"/>
    <property type="evidence" value="ECO:0007669"/>
    <property type="project" value="UniProtKB-KW"/>
</dbReference>
<keyword evidence="2" id="KW-0378">Hydrolase</keyword>
<dbReference type="SMART" id="SM00507">
    <property type="entry name" value="HNHc"/>
    <property type="match status" value="1"/>
</dbReference>
<comment type="caution">
    <text evidence="2">The sequence shown here is derived from an EMBL/GenBank/DDBJ whole genome shotgun (WGS) entry which is preliminary data.</text>
</comment>
<name>A0ABP5DCK7_9MICO</name>
<dbReference type="Gene3D" id="1.10.30.50">
    <property type="match status" value="1"/>
</dbReference>
<evidence type="ECO:0000259" key="1">
    <source>
        <dbReference type="SMART" id="SM00507"/>
    </source>
</evidence>
<dbReference type="Pfam" id="PF02720">
    <property type="entry name" value="DUF222"/>
    <property type="match status" value="1"/>
</dbReference>
<dbReference type="InterPro" id="IPR003870">
    <property type="entry name" value="DUF222"/>
</dbReference>
<protein>
    <submittedName>
        <fullName evidence="2">HNH endonuclease signature motif containing protein</fullName>
    </submittedName>
</protein>
<reference evidence="3" key="1">
    <citation type="journal article" date="2019" name="Int. J. Syst. Evol. Microbiol.">
        <title>The Global Catalogue of Microorganisms (GCM) 10K type strain sequencing project: providing services to taxonomists for standard genome sequencing and annotation.</title>
        <authorList>
            <consortium name="The Broad Institute Genomics Platform"/>
            <consortium name="The Broad Institute Genome Sequencing Center for Infectious Disease"/>
            <person name="Wu L."/>
            <person name="Ma J."/>
        </authorList>
    </citation>
    <scope>NUCLEOTIDE SEQUENCE [LARGE SCALE GENOMIC DNA]</scope>
    <source>
        <strain evidence="3">JCM 14902</strain>
    </source>
</reference>
<dbReference type="Proteomes" id="UP001500326">
    <property type="component" value="Unassembled WGS sequence"/>
</dbReference>
<feature type="domain" description="HNH nuclease" evidence="1">
    <location>
        <begin position="376"/>
        <end position="428"/>
    </location>
</feature>
<gene>
    <name evidence="2" type="ORF">GCM10009777_08740</name>
</gene>
<keyword evidence="2" id="KW-0540">Nuclease</keyword>
<evidence type="ECO:0000313" key="2">
    <source>
        <dbReference type="EMBL" id="GAA1977876.1"/>
    </source>
</evidence>
<dbReference type="InterPro" id="IPR003615">
    <property type="entry name" value="HNH_nuc"/>
</dbReference>
<evidence type="ECO:0000313" key="3">
    <source>
        <dbReference type="Proteomes" id="UP001500326"/>
    </source>
</evidence>
<dbReference type="RefSeq" id="WP_344058884.1">
    <property type="nucleotide sequence ID" value="NZ_BAAAOH010000001.1"/>
</dbReference>